<dbReference type="EMBL" id="BMSA01000036">
    <property type="protein sequence ID" value="GGT89829.1"/>
    <property type="molecule type" value="Genomic_DNA"/>
</dbReference>
<dbReference type="InterPro" id="IPR004869">
    <property type="entry name" value="MMPL_dom"/>
</dbReference>
<evidence type="ECO:0000256" key="6">
    <source>
        <dbReference type="ARBA" id="ARBA00023136"/>
    </source>
</evidence>
<feature type="compositionally biased region" description="Basic and acidic residues" evidence="7">
    <location>
        <begin position="722"/>
        <end position="735"/>
    </location>
</feature>
<dbReference type="Gene3D" id="1.20.1640.10">
    <property type="entry name" value="Multidrug efflux transporter AcrB transmembrane domain"/>
    <property type="match status" value="2"/>
</dbReference>
<feature type="transmembrane region" description="Helical" evidence="8">
    <location>
        <begin position="234"/>
        <end position="252"/>
    </location>
</feature>
<feature type="transmembrane region" description="Helical" evidence="8">
    <location>
        <begin position="273"/>
        <end position="297"/>
    </location>
</feature>
<feature type="transmembrane region" description="Helical" evidence="8">
    <location>
        <begin position="641"/>
        <end position="660"/>
    </location>
</feature>
<dbReference type="InterPro" id="IPR000731">
    <property type="entry name" value="SSD"/>
</dbReference>
<feature type="chain" id="PRO_5038983059" evidence="9">
    <location>
        <begin position="35"/>
        <end position="742"/>
    </location>
</feature>
<dbReference type="SUPFAM" id="SSF82866">
    <property type="entry name" value="Multidrug efflux transporter AcrB transmembrane domain"/>
    <property type="match status" value="2"/>
</dbReference>
<feature type="transmembrane region" description="Helical" evidence="8">
    <location>
        <begin position="589"/>
        <end position="609"/>
    </location>
</feature>
<gene>
    <name evidence="11" type="ORF">GCM10010226_80040</name>
</gene>
<reference evidence="11" key="1">
    <citation type="journal article" date="2014" name="Int. J. Syst. Evol. Microbiol.">
        <title>Complete genome sequence of Corynebacterium casei LMG S-19264T (=DSM 44701T), isolated from a smear-ripened cheese.</title>
        <authorList>
            <consortium name="US DOE Joint Genome Institute (JGI-PGF)"/>
            <person name="Walter F."/>
            <person name="Albersmeier A."/>
            <person name="Kalinowski J."/>
            <person name="Ruckert C."/>
        </authorList>
    </citation>
    <scope>NUCLEOTIDE SEQUENCE</scope>
    <source>
        <strain evidence="11">JCM 4125</strain>
    </source>
</reference>
<feature type="transmembrane region" description="Helical" evidence="8">
    <location>
        <begin position="309"/>
        <end position="331"/>
    </location>
</feature>
<evidence type="ECO:0000256" key="4">
    <source>
        <dbReference type="ARBA" id="ARBA00022692"/>
    </source>
</evidence>
<keyword evidence="3" id="KW-1003">Cell membrane</keyword>
<evidence type="ECO:0000259" key="10">
    <source>
        <dbReference type="PROSITE" id="PS50156"/>
    </source>
</evidence>
<evidence type="ECO:0000313" key="12">
    <source>
        <dbReference type="Proteomes" id="UP000646776"/>
    </source>
</evidence>
<comment type="similarity">
    <text evidence="2">Belongs to the resistance-nodulation-cell division (RND) (TC 2.A.6) family. MmpL subfamily.</text>
</comment>
<feature type="signal peptide" evidence="9">
    <location>
        <begin position="1"/>
        <end position="34"/>
    </location>
</feature>
<keyword evidence="6 8" id="KW-0472">Membrane</keyword>
<evidence type="ECO:0000256" key="2">
    <source>
        <dbReference type="ARBA" id="ARBA00010157"/>
    </source>
</evidence>
<proteinExistence type="inferred from homology"/>
<keyword evidence="9" id="KW-0732">Signal</keyword>
<dbReference type="RefSeq" id="WP_189717556.1">
    <property type="nucleotide sequence ID" value="NZ_BMSA01000036.1"/>
</dbReference>
<feature type="transmembrane region" description="Helical" evidence="8">
    <location>
        <begin position="370"/>
        <end position="388"/>
    </location>
</feature>
<name>A0A918M044_9ACTN</name>
<sequence>MATLLYRLGRTAFRRRWLVTLLWAVILGAAGAGAATAPAASEDTTSVMPGIEAQKAFDLIGERFPGSSADGAYAQIVFIAPDGTKVTATEARDAIETFVSDAADEAQVSNAANPFAADAVSKDGSTAYATVNFKVAASDLTDDDKAALEKAVDEVRDAGLTVEVGGTALAVQPSAGGSSEAIGIALAAVVLLITFGSLAAAGLPLLTAVIGVGISMAAIMALGSTLGLSSTSGTLASMLGLAVGIDYALFVVSRYREERAAGRDPHEAAGTAVGTAGSAVVFAGLTVVIALAGLSVVGVPLLTKMGLCAAAAVVVAVLIALTLVPALLGMWPDAVLSRRTRKGGSAARRSAGEAENAGTRWARFVLRRPVPVLVACVAGLGILALPATKLEMGMPGAESKPVSSTERRAYDALADGFGAGFNGPLTIVADVKGAADPQAAAKKIAQRIGDTEGVVSVSAPRFNQADDAALFSAVPATGPNDEKTKDLVQTIRAERADLEDETGATFEVTGSTAMNIDVAQALQAALVPYLAVIVGLALLLLLVVFRSLLVPLKAAFGFLLSVLAALGAVVAVFQWGWGAGLLGVEQAGPIMSLMPIFLVGIVFGLAMDYEVFLVARMREAYVHGDRAPQAIVTGFRHSARVVVAAAAIMMAVFSGFVGAGESMIKTIGFGLAVAVLFDAFVVRMALVPAVLALLGDKAWWLPRRLDRALPRVDVEGSGLTDRSADGDGPKNDDSAPRQPARI</sequence>
<evidence type="ECO:0000256" key="5">
    <source>
        <dbReference type="ARBA" id="ARBA00022989"/>
    </source>
</evidence>
<evidence type="ECO:0000256" key="7">
    <source>
        <dbReference type="SAM" id="MobiDB-lite"/>
    </source>
</evidence>
<keyword evidence="5 8" id="KW-1133">Transmembrane helix</keyword>
<dbReference type="PROSITE" id="PS50156">
    <property type="entry name" value="SSD"/>
    <property type="match status" value="1"/>
</dbReference>
<evidence type="ECO:0000256" key="8">
    <source>
        <dbReference type="SAM" id="Phobius"/>
    </source>
</evidence>
<dbReference type="AlphaFoldDB" id="A0A918M044"/>
<feature type="domain" description="SSD" evidence="10">
    <location>
        <begin position="198"/>
        <end position="330"/>
    </location>
</feature>
<feature type="transmembrane region" description="Helical" evidence="8">
    <location>
        <begin position="208"/>
        <end position="228"/>
    </location>
</feature>
<keyword evidence="4 8" id="KW-0812">Transmembrane</keyword>
<feature type="transmembrane region" description="Helical" evidence="8">
    <location>
        <begin position="557"/>
        <end position="577"/>
    </location>
</feature>
<reference evidence="11" key="2">
    <citation type="submission" date="2020-09" db="EMBL/GenBank/DDBJ databases">
        <authorList>
            <person name="Sun Q."/>
            <person name="Ohkuma M."/>
        </authorList>
    </citation>
    <scope>NUCLEOTIDE SEQUENCE</scope>
    <source>
        <strain evidence="11">JCM 4125</strain>
    </source>
</reference>
<comment type="subcellular location">
    <subcellularLocation>
        <location evidence="1">Cell membrane</location>
        <topology evidence="1">Multi-pass membrane protein</topology>
    </subcellularLocation>
</comment>
<feature type="transmembrane region" description="Helical" evidence="8">
    <location>
        <begin position="526"/>
        <end position="545"/>
    </location>
</feature>
<keyword evidence="12" id="KW-1185">Reference proteome</keyword>
<dbReference type="GO" id="GO:0005886">
    <property type="term" value="C:plasma membrane"/>
    <property type="evidence" value="ECO:0007669"/>
    <property type="project" value="UniProtKB-SubCell"/>
</dbReference>
<evidence type="ECO:0000256" key="9">
    <source>
        <dbReference type="SAM" id="SignalP"/>
    </source>
</evidence>
<dbReference type="Proteomes" id="UP000646776">
    <property type="component" value="Unassembled WGS sequence"/>
</dbReference>
<feature type="transmembrane region" description="Helical" evidence="8">
    <location>
        <begin position="181"/>
        <end position="201"/>
    </location>
</feature>
<protein>
    <submittedName>
        <fullName evidence="11">Membrane protein</fullName>
    </submittedName>
</protein>
<feature type="region of interest" description="Disordered" evidence="7">
    <location>
        <begin position="716"/>
        <end position="742"/>
    </location>
</feature>
<organism evidence="11 12">
    <name type="scientific">Streptomyces phaeofaciens</name>
    <dbReference type="NCBI Taxonomy" id="68254"/>
    <lineage>
        <taxon>Bacteria</taxon>
        <taxon>Bacillati</taxon>
        <taxon>Actinomycetota</taxon>
        <taxon>Actinomycetes</taxon>
        <taxon>Kitasatosporales</taxon>
        <taxon>Streptomycetaceae</taxon>
        <taxon>Streptomyces</taxon>
    </lineage>
</organism>
<dbReference type="Pfam" id="PF03176">
    <property type="entry name" value="MMPL"/>
    <property type="match status" value="2"/>
</dbReference>
<accession>A0A918M044</accession>
<feature type="transmembrane region" description="Helical" evidence="8">
    <location>
        <begin position="666"/>
        <end position="694"/>
    </location>
</feature>
<comment type="caution">
    <text evidence="11">The sequence shown here is derived from an EMBL/GenBank/DDBJ whole genome shotgun (WGS) entry which is preliminary data.</text>
</comment>
<dbReference type="PANTHER" id="PTHR33406">
    <property type="entry name" value="MEMBRANE PROTEIN MJ1562-RELATED"/>
    <property type="match status" value="1"/>
</dbReference>
<evidence type="ECO:0000313" key="11">
    <source>
        <dbReference type="EMBL" id="GGT89829.1"/>
    </source>
</evidence>
<dbReference type="InterPro" id="IPR050545">
    <property type="entry name" value="Mycobact_MmpL"/>
</dbReference>
<evidence type="ECO:0000256" key="3">
    <source>
        <dbReference type="ARBA" id="ARBA00022475"/>
    </source>
</evidence>
<evidence type="ECO:0000256" key="1">
    <source>
        <dbReference type="ARBA" id="ARBA00004651"/>
    </source>
</evidence>
<dbReference type="PANTHER" id="PTHR33406:SF11">
    <property type="entry name" value="MEMBRANE PROTEIN SCO6666-RELATED"/>
    <property type="match status" value="1"/>
</dbReference>